<dbReference type="AlphaFoldDB" id="A0AAN8A3W8"/>
<proteinExistence type="predicted"/>
<dbReference type="Proteomes" id="UP001310594">
    <property type="component" value="Unassembled WGS sequence"/>
</dbReference>
<evidence type="ECO:0000256" key="1">
    <source>
        <dbReference type="SAM" id="Coils"/>
    </source>
</evidence>
<gene>
    <name evidence="3" type="ORF">LTR97_003744</name>
</gene>
<feature type="compositionally biased region" description="Polar residues" evidence="2">
    <location>
        <begin position="182"/>
        <end position="193"/>
    </location>
</feature>
<organism evidence="3 4">
    <name type="scientific">Elasticomyces elasticus</name>
    <dbReference type="NCBI Taxonomy" id="574655"/>
    <lineage>
        <taxon>Eukaryota</taxon>
        <taxon>Fungi</taxon>
        <taxon>Dikarya</taxon>
        <taxon>Ascomycota</taxon>
        <taxon>Pezizomycotina</taxon>
        <taxon>Dothideomycetes</taxon>
        <taxon>Dothideomycetidae</taxon>
        <taxon>Mycosphaerellales</taxon>
        <taxon>Teratosphaeriaceae</taxon>
        <taxon>Elasticomyces</taxon>
    </lineage>
</organism>
<evidence type="ECO:0000256" key="2">
    <source>
        <dbReference type="SAM" id="MobiDB-lite"/>
    </source>
</evidence>
<feature type="region of interest" description="Disordered" evidence="2">
    <location>
        <begin position="161"/>
        <end position="214"/>
    </location>
</feature>
<feature type="coiled-coil region" evidence="1">
    <location>
        <begin position="32"/>
        <end position="73"/>
    </location>
</feature>
<feature type="region of interest" description="Disordered" evidence="2">
    <location>
        <begin position="79"/>
        <end position="110"/>
    </location>
</feature>
<sequence>MAGLPEIVTSVATLVQDLHDSRDESASRAQQIEALQEANQTQARRIHALERERNDQAQQIQALKLNVRQLRLNQKAATLRTAQTPPGSPEPVENVPLPSAENSREGGRPTCVSLPRATGDDFDIFDNHRFDDKRADEAHIWRSSKMRLVDLRKIEWKLTALPQPDRPYPGKDGPEEAAPAVPTTSPSEQTTSDVRTEWETREDEMRRLNPNPRRYFDPADPCRDSLRNSIFGVYATGRKDSLKRGPPHLSDPDYRRKAICVHCWTTSGFCDFYGQCGTCRVDKVRCVRKLCGSGLACRNPRCPCLHPGQWDERDEDFVVERGPLPPKIR</sequence>
<accession>A0AAN8A3W8</accession>
<dbReference type="EMBL" id="JAVRQU010000005">
    <property type="protein sequence ID" value="KAK5702798.1"/>
    <property type="molecule type" value="Genomic_DNA"/>
</dbReference>
<name>A0AAN8A3W8_9PEZI</name>
<evidence type="ECO:0000313" key="3">
    <source>
        <dbReference type="EMBL" id="KAK5702798.1"/>
    </source>
</evidence>
<reference evidence="3" key="1">
    <citation type="submission" date="2023-08" db="EMBL/GenBank/DDBJ databases">
        <title>Black Yeasts Isolated from many extreme environments.</title>
        <authorList>
            <person name="Coleine C."/>
            <person name="Stajich J.E."/>
            <person name="Selbmann L."/>
        </authorList>
    </citation>
    <scope>NUCLEOTIDE SEQUENCE</scope>
    <source>
        <strain evidence="3">CCFEE 5810</strain>
    </source>
</reference>
<protein>
    <submittedName>
        <fullName evidence="3">Uncharacterized protein</fullName>
    </submittedName>
</protein>
<keyword evidence="1" id="KW-0175">Coiled coil</keyword>
<feature type="compositionally biased region" description="Basic and acidic residues" evidence="2">
    <location>
        <begin position="194"/>
        <end position="207"/>
    </location>
</feature>
<comment type="caution">
    <text evidence="3">The sequence shown here is derived from an EMBL/GenBank/DDBJ whole genome shotgun (WGS) entry which is preliminary data.</text>
</comment>
<evidence type="ECO:0000313" key="4">
    <source>
        <dbReference type="Proteomes" id="UP001310594"/>
    </source>
</evidence>